<sequence>MWPANSPDLNPIKNLWALLKWRLNHNYPLPSSTVVLRQQIQEVWDAVTAAEISRMTGSFRTRCEKVIAREGRHTGY</sequence>
<dbReference type="Proteomes" id="UP000008062">
    <property type="component" value="Chromosome 1"/>
</dbReference>
<reference evidence="1 2" key="1">
    <citation type="journal article" date="2011" name="PLoS Genet.">
        <title>Finished genome of the fungal wheat pathogen Mycosphaerella graminicola reveals dispensome structure, chromosome plasticity, and stealth pathogenesis.</title>
        <authorList>
            <person name="Goodwin S.B."/>
            <person name="Ben M'barek S."/>
            <person name="Dhillon B."/>
            <person name="Wittenberg A.H.J."/>
            <person name="Crane C.F."/>
            <person name="Hane J.K."/>
            <person name="Foster A.J."/>
            <person name="Van der Lee T.A.J."/>
            <person name="Grimwood J."/>
            <person name="Aerts A."/>
            <person name="Antoniw J."/>
            <person name="Bailey A."/>
            <person name="Bluhm B."/>
            <person name="Bowler J."/>
            <person name="Bristow J."/>
            <person name="van der Burgt A."/>
            <person name="Canto-Canche B."/>
            <person name="Churchill A.C.L."/>
            <person name="Conde-Ferraez L."/>
            <person name="Cools H.J."/>
            <person name="Coutinho P.M."/>
            <person name="Csukai M."/>
            <person name="Dehal P."/>
            <person name="De Wit P."/>
            <person name="Donzelli B."/>
            <person name="van de Geest H.C."/>
            <person name="van Ham R.C.H.J."/>
            <person name="Hammond-Kosack K.E."/>
            <person name="Henrissat B."/>
            <person name="Kilian A."/>
            <person name="Kobayashi A.K."/>
            <person name="Koopmann E."/>
            <person name="Kourmpetis Y."/>
            <person name="Kuzniar A."/>
            <person name="Lindquist E."/>
            <person name="Lombard V."/>
            <person name="Maliepaard C."/>
            <person name="Martins N."/>
            <person name="Mehrabi R."/>
            <person name="Nap J.P.H."/>
            <person name="Ponomarenko A."/>
            <person name="Rudd J.J."/>
            <person name="Salamov A."/>
            <person name="Schmutz J."/>
            <person name="Schouten H.J."/>
            <person name="Shapiro H."/>
            <person name="Stergiopoulos I."/>
            <person name="Torriani S.F.F."/>
            <person name="Tu H."/>
            <person name="de Vries R.P."/>
            <person name="Waalwijk C."/>
            <person name="Ware S.B."/>
            <person name="Wiebenga A."/>
            <person name="Zwiers L.-H."/>
            <person name="Oliver R.P."/>
            <person name="Grigoriev I.V."/>
            <person name="Kema G.H.J."/>
        </authorList>
    </citation>
    <scope>NUCLEOTIDE SEQUENCE [LARGE SCALE GENOMIC DNA]</scope>
    <source>
        <strain evidence="2">CBS 115943 / IPO323</strain>
    </source>
</reference>
<dbReference type="EMBL" id="CM001196">
    <property type="protein sequence ID" value="EGP92790.1"/>
    <property type="molecule type" value="Genomic_DNA"/>
</dbReference>
<dbReference type="GeneID" id="13403385"/>
<dbReference type="KEGG" id="ztr:MYCGRDRAFT_32211"/>
<dbReference type="InParanoid" id="F9WXB1"/>
<evidence type="ECO:0000313" key="1">
    <source>
        <dbReference type="EMBL" id="EGP92790.1"/>
    </source>
</evidence>
<dbReference type="HOGENOM" id="CLU_033666_12_6_1"/>
<dbReference type="AlphaFoldDB" id="F9WXB1"/>
<gene>
    <name evidence="1" type="ORF">MYCGRDRAFT_32211</name>
</gene>
<organism evidence="1 2">
    <name type="scientific">Zymoseptoria tritici (strain CBS 115943 / IPO323)</name>
    <name type="common">Speckled leaf blotch fungus</name>
    <name type="synonym">Septoria tritici</name>
    <dbReference type="NCBI Taxonomy" id="336722"/>
    <lineage>
        <taxon>Eukaryota</taxon>
        <taxon>Fungi</taxon>
        <taxon>Dikarya</taxon>
        <taxon>Ascomycota</taxon>
        <taxon>Pezizomycotina</taxon>
        <taxon>Dothideomycetes</taxon>
        <taxon>Dothideomycetidae</taxon>
        <taxon>Mycosphaerellales</taxon>
        <taxon>Mycosphaerellaceae</taxon>
        <taxon>Zymoseptoria</taxon>
    </lineage>
</organism>
<dbReference type="InterPro" id="IPR036397">
    <property type="entry name" value="RNaseH_sf"/>
</dbReference>
<dbReference type="STRING" id="336722.F9WXB1"/>
<dbReference type="GO" id="GO:0003676">
    <property type="term" value="F:nucleic acid binding"/>
    <property type="evidence" value="ECO:0007669"/>
    <property type="project" value="InterPro"/>
</dbReference>
<dbReference type="OMA" id="CHGVARM"/>
<keyword evidence="2" id="KW-1185">Reference proteome</keyword>
<evidence type="ECO:0000313" key="2">
    <source>
        <dbReference type="Proteomes" id="UP000008062"/>
    </source>
</evidence>
<dbReference type="Gene3D" id="3.30.420.10">
    <property type="entry name" value="Ribonuclease H-like superfamily/Ribonuclease H"/>
    <property type="match status" value="1"/>
</dbReference>
<dbReference type="OrthoDB" id="5410741at2759"/>
<accession>F9WXB1</accession>
<dbReference type="RefSeq" id="XP_003857814.1">
    <property type="nucleotide sequence ID" value="XM_003857766.1"/>
</dbReference>
<proteinExistence type="predicted"/>
<evidence type="ECO:0008006" key="3">
    <source>
        <dbReference type="Google" id="ProtNLM"/>
    </source>
</evidence>
<name>F9WXB1_ZYMTI</name>
<protein>
    <recommendedName>
        <fullName evidence="3">Tc1-like transposase DDE domain-containing protein</fullName>
    </recommendedName>
</protein>